<reference evidence="1" key="2">
    <citation type="submission" date="2007-03" db="EMBL/GenBank/DDBJ databases">
        <authorList>
            <consortium name="The International Medicago Genome Annotation Group"/>
        </authorList>
    </citation>
    <scope>NUCLEOTIDE SEQUENCE</scope>
</reference>
<sequence>MDPDVVFPNRADHYFLQELLAYTEEGKNNFLPQEGKKILSRLVSWNKINVLLIVIFE</sequence>
<name>Q2HW05_MEDTR</name>
<gene>
    <name evidence="1" type="ORF">MtrDRAFT_AC148289g22v2</name>
</gene>
<dbReference type="EMBL" id="AC148289">
    <property type="protein sequence ID" value="ABD28378.1"/>
    <property type="molecule type" value="Genomic_DNA"/>
</dbReference>
<organism evidence="1">
    <name type="scientific">Medicago truncatula</name>
    <name type="common">Barrel medic</name>
    <name type="synonym">Medicago tribuloides</name>
    <dbReference type="NCBI Taxonomy" id="3880"/>
    <lineage>
        <taxon>Eukaryota</taxon>
        <taxon>Viridiplantae</taxon>
        <taxon>Streptophyta</taxon>
        <taxon>Embryophyta</taxon>
        <taxon>Tracheophyta</taxon>
        <taxon>Spermatophyta</taxon>
        <taxon>Magnoliopsida</taxon>
        <taxon>eudicotyledons</taxon>
        <taxon>Gunneridae</taxon>
        <taxon>Pentapetalae</taxon>
        <taxon>rosids</taxon>
        <taxon>fabids</taxon>
        <taxon>Fabales</taxon>
        <taxon>Fabaceae</taxon>
        <taxon>Papilionoideae</taxon>
        <taxon>50 kb inversion clade</taxon>
        <taxon>NPAAA clade</taxon>
        <taxon>Hologalegina</taxon>
        <taxon>IRL clade</taxon>
        <taxon>Trifolieae</taxon>
        <taxon>Medicago</taxon>
    </lineage>
</organism>
<reference evidence="1" key="1">
    <citation type="submission" date="2004-05" db="EMBL/GenBank/DDBJ databases">
        <authorList>
            <person name="Town C.D."/>
        </authorList>
    </citation>
    <scope>NUCLEOTIDE SEQUENCE</scope>
</reference>
<accession>Q2HW05</accession>
<evidence type="ECO:0000313" key="1">
    <source>
        <dbReference type="EMBL" id="ABD28378.1"/>
    </source>
</evidence>
<protein>
    <submittedName>
        <fullName evidence="1">Uncharacterized protein</fullName>
    </submittedName>
</protein>
<dbReference type="AlphaFoldDB" id="Q2HW05"/>
<proteinExistence type="predicted"/>